<evidence type="ECO:0000313" key="2">
    <source>
        <dbReference type="EMBL" id="MFM2486099.1"/>
    </source>
</evidence>
<keyword evidence="3" id="KW-1185">Reference proteome</keyword>
<evidence type="ECO:0000256" key="1">
    <source>
        <dbReference type="SAM" id="MobiDB-lite"/>
    </source>
</evidence>
<feature type="region of interest" description="Disordered" evidence="1">
    <location>
        <begin position="118"/>
        <end position="140"/>
    </location>
</feature>
<feature type="compositionally biased region" description="Low complexity" evidence="1">
    <location>
        <begin position="77"/>
        <end position="88"/>
    </location>
</feature>
<dbReference type="EMBL" id="JBEQCT010000007">
    <property type="protein sequence ID" value="MFM2486099.1"/>
    <property type="molecule type" value="Genomic_DNA"/>
</dbReference>
<accession>A0ABW9G9K1</accession>
<protein>
    <recommendedName>
        <fullName evidence="4">SprA family protein</fullName>
    </recommendedName>
</protein>
<feature type="compositionally biased region" description="Polar residues" evidence="1">
    <location>
        <begin position="89"/>
        <end position="104"/>
    </location>
</feature>
<dbReference type="RefSeq" id="WP_408624379.1">
    <property type="nucleotide sequence ID" value="NZ_JBEQCT010000007.1"/>
</dbReference>
<name>A0ABW9G9K1_9GAMM</name>
<evidence type="ECO:0008006" key="4">
    <source>
        <dbReference type="Google" id="ProtNLM"/>
    </source>
</evidence>
<feature type="compositionally biased region" description="Polar residues" evidence="1">
    <location>
        <begin position="59"/>
        <end position="76"/>
    </location>
</feature>
<gene>
    <name evidence="2" type="ORF">ABUE30_13690</name>
</gene>
<proteinExistence type="predicted"/>
<sequence>MNVNMALPNITPLAVNPPTEAARHDNQQRPQIAPLSEMAANANGRQVASDHDRTPFTPIKSNSNQSARSESNVQINERQGSQERQQSSAENSEQGNGHEQQRSPFSNISLDALLSRAKASQHQDRDYYHRAPVGAPSTPDEVKAMRLRNQVIANRYQSSYQIPPPAEMTVTI</sequence>
<reference evidence="2 3" key="1">
    <citation type="journal article" date="2013" name="Int. J. Syst. Evol. Microbiol.">
        <title>Celerinatantimonas yamalensis sp. nov., a cold-adapted diazotrophic bacterium from a cold permafrost brine.</title>
        <authorList>
            <person name="Shcherbakova V."/>
            <person name="Chuvilskaya N."/>
            <person name="Rivkina E."/>
            <person name="Demidov N."/>
            <person name="Uchaeva V."/>
            <person name="Suetin S."/>
            <person name="Suzina N."/>
            <person name="Gilichinsky D."/>
        </authorList>
    </citation>
    <scope>NUCLEOTIDE SEQUENCE [LARGE SCALE GENOMIC DNA]</scope>
    <source>
        <strain evidence="2 3">C7</strain>
    </source>
</reference>
<evidence type="ECO:0000313" key="3">
    <source>
        <dbReference type="Proteomes" id="UP001629953"/>
    </source>
</evidence>
<dbReference type="Proteomes" id="UP001629953">
    <property type="component" value="Unassembled WGS sequence"/>
</dbReference>
<comment type="caution">
    <text evidence="2">The sequence shown here is derived from an EMBL/GenBank/DDBJ whole genome shotgun (WGS) entry which is preliminary data.</text>
</comment>
<organism evidence="2 3">
    <name type="scientific">Celerinatantimonas yamalensis</name>
    <dbReference type="NCBI Taxonomy" id="559956"/>
    <lineage>
        <taxon>Bacteria</taxon>
        <taxon>Pseudomonadati</taxon>
        <taxon>Pseudomonadota</taxon>
        <taxon>Gammaproteobacteria</taxon>
        <taxon>Celerinatantimonadaceae</taxon>
        <taxon>Celerinatantimonas</taxon>
    </lineage>
</organism>
<feature type="region of interest" description="Disordered" evidence="1">
    <location>
        <begin position="1"/>
        <end position="104"/>
    </location>
</feature>